<evidence type="ECO:0000256" key="1">
    <source>
        <dbReference type="SAM" id="MobiDB-lite"/>
    </source>
</evidence>
<keyword evidence="3" id="KW-1185">Reference proteome</keyword>
<comment type="caution">
    <text evidence="2">The sequence shown here is derived from an EMBL/GenBank/DDBJ whole genome shotgun (WGS) entry which is preliminary data.</text>
</comment>
<sequence length="52" mass="5632">MKGIGPAYAQRLQDAGVADVTELAKADAEQLSEETGLSDKRISSWIERAQAR</sequence>
<dbReference type="InterPro" id="IPR010995">
    <property type="entry name" value="DNA_repair_Rad51/TF_NusA_a-hlx"/>
</dbReference>
<dbReference type="Gene3D" id="1.10.150.20">
    <property type="entry name" value="5' to 3' exonuclease, C-terminal subdomain"/>
    <property type="match status" value="1"/>
</dbReference>
<dbReference type="EMBL" id="JBHSZH010000005">
    <property type="protein sequence ID" value="MFC7080914.1"/>
    <property type="molecule type" value="Genomic_DNA"/>
</dbReference>
<name>A0ABD5WK72_9EURY</name>
<proteinExistence type="predicted"/>
<dbReference type="AlphaFoldDB" id="A0ABD5WK72"/>
<dbReference type="Pfam" id="PF14520">
    <property type="entry name" value="HHH_5"/>
    <property type="match status" value="1"/>
</dbReference>
<dbReference type="RefSeq" id="WP_382209888.1">
    <property type="nucleotide sequence ID" value="NZ_JBHSZH010000005.1"/>
</dbReference>
<reference evidence="2 3" key="1">
    <citation type="journal article" date="2019" name="Int. J. Syst. Evol. Microbiol.">
        <title>The Global Catalogue of Microorganisms (GCM) 10K type strain sequencing project: providing services to taxonomists for standard genome sequencing and annotation.</title>
        <authorList>
            <consortium name="The Broad Institute Genomics Platform"/>
            <consortium name="The Broad Institute Genome Sequencing Center for Infectious Disease"/>
            <person name="Wu L."/>
            <person name="Ma J."/>
        </authorList>
    </citation>
    <scope>NUCLEOTIDE SEQUENCE [LARGE SCALE GENOMIC DNA]</scope>
    <source>
        <strain evidence="2 3">DT72</strain>
    </source>
</reference>
<evidence type="ECO:0000313" key="2">
    <source>
        <dbReference type="EMBL" id="MFC7080914.1"/>
    </source>
</evidence>
<feature type="region of interest" description="Disordered" evidence="1">
    <location>
        <begin position="28"/>
        <end position="52"/>
    </location>
</feature>
<dbReference type="Proteomes" id="UP001596407">
    <property type="component" value="Unassembled WGS sequence"/>
</dbReference>
<protein>
    <submittedName>
        <fullName evidence="2">Helix-hairpin-helix domain-containing protein</fullName>
    </submittedName>
</protein>
<evidence type="ECO:0000313" key="3">
    <source>
        <dbReference type="Proteomes" id="UP001596407"/>
    </source>
</evidence>
<organism evidence="2 3">
    <name type="scientific">Halorussus caseinilyticus</name>
    <dbReference type="NCBI Taxonomy" id="3034025"/>
    <lineage>
        <taxon>Archaea</taxon>
        <taxon>Methanobacteriati</taxon>
        <taxon>Methanobacteriota</taxon>
        <taxon>Stenosarchaea group</taxon>
        <taxon>Halobacteria</taxon>
        <taxon>Halobacteriales</taxon>
        <taxon>Haladaptataceae</taxon>
        <taxon>Halorussus</taxon>
    </lineage>
</organism>
<dbReference type="SUPFAM" id="SSF47794">
    <property type="entry name" value="Rad51 N-terminal domain-like"/>
    <property type="match status" value="1"/>
</dbReference>
<accession>A0ABD5WK72</accession>
<gene>
    <name evidence="2" type="ORF">ACFQJ6_13155</name>
</gene>